<dbReference type="InterPro" id="IPR011032">
    <property type="entry name" value="GroES-like_sf"/>
</dbReference>
<sequence>MSVIQPTSNHPTHAAVAVVAAQAPLQLIQVPTVAPAAGQVRVEVHWVASSPFDLHQAEGGFFLLAPPQLLGDTATGVVVEAGEEEDSLKIGDEVFCALVPVDKQPAHQEFITVAAHVFGKIPSNTPPQIAATIPSSFITTWHTLTNYLSIPLPFPKPSVYTPPNADAPILIWGAFSSVGQYVVQILKHYGYTNIVVTASKRHHDMLRSFGARETFDYTILEDLERLGDFLNIHAEGVGEGRVKVLDGIGSLEGSMEPLARMVPPGSLVAVLLPVIKKNLEGGVEYLMETQDVVSWKGGVETVGVRTHFYQQDEYLRNNLQPVIMPAMLEQGVIKPNRARVVEGRTFLERAQNALDMLRRKEVSGERLVWRVKET</sequence>
<dbReference type="GO" id="GO:0016651">
    <property type="term" value="F:oxidoreductase activity, acting on NAD(P)H"/>
    <property type="evidence" value="ECO:0007669"/>
    <property type="project" value="InterPro"/>
</dbReference>
<organism evidence="2 3">
    <name type="scientific">Pterulicium gracile</name>
    <dbReference type="NCBI Taxonomy" id="1884261"/>
    <lineage>
        <taxon>Eukaryota</taxon>
        <taxon>Fungi</taxon>
        <taxon>Dikarya</taxon>
        <taxon>Basidiomycota</taxon>
        <taxon>Agaricomycotina</taxon>
        <taxon>Agaricomycetes</taxon>
        <taxon>Agaricomycetidae</taxon>
        <taxon>Agaricales</taxon>
        <taxon>Pleurotineae</taxon>
        <taxon>Pterulaceae</taxon>
        <taxon>Pterulicium</taxon>
    </lineage>
</organism>
<feature type="domain" description="Enoyl reductase (ER)" evidence="1">
    <location>
        <begin position="21"/>
        <end position="368"/>
    </location>
</feature>
<evidence type="ECO:0000313" key="3">
    <source>
        <dbReference type="Proteomes" id="UP000305067"/>
    </source>
</evidence>
<dbReference type="PANTHER" id="PTHR45348:SF3">
    <property type="entry name" value="ENOYL REDUCTASE (ER) DOMAIN-CONTAINING PROTEIN"/>
    <property type="match status" value="1"/>
</dbReference>
<protein>
    <submittedName>
        <fullName evidence="2">Chaperonin 10-like protein</fullName>
    </submittedName>
</protein>
<dbReference type="CDD" id="cd08249">
    <property type="entry name" value="enoyl_reductase_like"/>
    <property type="match status" value="1"/>
</dbReference>
<name>A0A5C3QDD2_9AGAR</name>
<proteinExistence type="predicted"/>
<dbReference type="InterPro" id="IPR036291">
    <property type="entry name" value="NAD(P)-bd_dom_sf"/>
</dbReference>
<dbReference type="InterPro" id="IPR013154">
    <property type="entry name" value="ADH-like_N"/>
</dbReference>
<dbReference type="SUPFAM" id="SSF51735">
    <property type="entry name" value="NAD(P)-binding Rossmann-fold domains"/>
    <property type="match status" value="1"/>
</dbReference>
<reference evidence="2 3" key="1">
    <citation type="journal article" date="2019" name="Nat. Ecol. Evol.">
        <title>Megaphylogeny resolves global patterns of mushroom evolution.</title>
        <authorList>
            <person name="Varga T."/>
            <person name="Krizsan K."/>
            <person name="Foldi C."/>
            <person name="Dima B."/>
            <person name="Sanchez-Garcia M."/>
            <person name="Sanchez-Ramirez S."/>
            <person name="Szollosi G.J."/>
            <person name="Szarkandi J.G."/>
            <person name="Papp V."/>
            <person name="Albert L."/>
            <person name="Andreopoulos W."/>
            <person name="Angelini C."/>
            <person name="Antonin V."/>
            <person name="Barry K.W."/>
            <person name="Bougher N.L."/>
            <person name="Buchanan P."/>
            <person name="Buyck B."/>
            <person name="Bense V."/>
            <person name="Catcheside P."/>
            <person name="Chovatia M."/>
            <person name="Cooper J."/>
            <person name="Damon W."/>
            <person name="Desjardin D."/>
            <person name="Finy P."/>
            <person name="Geml J."/>
            <person name="Haridas S."/>
            <person name="Hughes K."/>
            <person name="Justo A."/>
            <person name="Karasinski D."/>
            <person name="Kautmanova I."/>
            <person name="Kiss B."/>
            <person name="Kocsube S."/>
            <person name="Kotiranta H."/>
            <person name="LaButti K.M."/>
            <person name="Lechner B.E."/>
            <person name="Liimatainen K."/>
            <person name="Lipzen A."/>
            <person name="Lukacs Z."/>
            <person name="Mihaltcheva S."/>
            <person name="Morgado L.N."/>
            <person name="Niskanen T."/>
            <person name="Noordeloos M.E."/>
            <person name="Ohm R.A."/>
            <person name="Ortiz-Santana B."/>
            <person name="Ovrebo C."/>
            <person name="Racz N."/>
            <person name="Riley R."/>
            <person name="Savchenko A."/>
            <person name="Shiryaev A."/>
            <person name="Soop K."/>
            <person name="Spirin V."/>
            <person name="Szebenyi C."/>
            <person name="Tomsovsky M."/>
            <person name="Tulloss R.E."/>
            <person name="Uehling J."/>
            <person name="Grigoriev I.V."/>
            <person name="Vagvolgyi C."/>
            <person name="Papp T."/>
            <person name="Martin F.M."/>
            <person name="Miettinen O."/>
            <person name="Hibbett D.S."/>
            <person name="Nagy L.G."/>
        </authorList>
    </citation>
    <scope>NUCLEOTIDE SEQUENCE [LARGE SCALE GENOMIC DNA]</scope>
    <source>
        <strain evidence="2 3">CBS 309.79</strain>
    </source>
</reference>
<gene>
    <name evidence="2" type="ORF">BDV98DRAFT_650510</name>
</gene>
<dbReference type="EMBL" id="ML178830">
    <property type="protein sequence ID" value="TFL00063.1"/>
    <property type="molecule type" value="Genomic_DNA"/>
</dbReference>
<evidence type="ECO:0000313" key="2">
    <source>
        <dbReference type="EMBL" id="TFL00063.1"/>
    </source>
</evidence>
<dbReference type="STRING" id="1884261.A0A5C3QDD2"/>
<accession>A0A5C3QDD2</accession>
<dbReference type="InterPro" id="IPR020843">
    <property type="entry name" value="ER"/>
</dbReference>
<dbReference type="Gene3D" id="3.40.50.720">
    <property type="entry name" value="NAD(P)-binding Rossmann-like Domain"/>
    <property type="match status" value="1"/>
</dbReference>
<dbReference type="SUPFAM" id="SSF50129">
    <property type="entry name" value="GroES-like"/>
    <property type="match status" value="1"/>
</dbReference>
<dbReference type="Proteomes" id="UP000305067">
    <property type="component" value="Unassembled WGS sequence"/>
</dbReference>
<dbReference type="Gene3D" id="3.90.180.10">
    <property type="entry name" value="Medium-chain alcohol dehydrogenases, catalytic domain"/>
    <property type="match status" value="1"/>
</dbReference>
<keyword evidence="3" id="KW-1185">Reference proteome</keyword>
<dbReference type="InterPro" id="IPR047122">
    <property type="entry name" value="Trans-enoyl_RdTase-like"/>
</dbReference>
<dbReference type="Pfam" id="PF08240">
    <property type="entry name" value="ADH_N"/>
    <property type="match status" value="1"/>
</dbReference>
<dbReference type="PANTHER" id="PTHR45348">
    <property type="entry name" value="HYPOTHETICAL OXIDOREDUCTASE (EUROFUNG)"/>
    <property type="match status" value="1"/>
</dbReference>
<dbReference type="SMART" id="SM00829">
    <property type="entry name" value="PKS_ER"/>
    <property type="match status" value="1"/>
</dbReference>
<dbReference type="OrthoDB" id="9992527at2759"/>
<evidence type="ECO:0000259" key="1">
    <source>
        <dbReference type="SMART" id="SM00829"/>
    </source>
</evidence>
<dbReference type="AlphaFoldDB" id="A0A5C3QDD2"/>